<dbReference type="PANTHER" id="PTHR42878">
    <property type="entry name" value="TWO-COMPONENT HISTIDINE KINASE"/>
    <property type="match status" value="1"/>
</dbReference>
<dbReference type="Pfam" id="PF02518">
    <property type="entry name" value="HATPase_c"/>
    <property type="match status" value="1"/>
</dbReference>
<dbReference type="Gene3D" id="1.10.287.130">
    <property type="match status" value="1"/>
</dbReference>
<evidence type="ECO:0000256" key="5">
    <source>
        <dbReference type="ARBA" id="ARBA00022553"/>
    </source>
</evidence>
<feature type="domain" description="Histidine kinase" evidence="13">
    <location>
        <begin position="263"/>
        <end position="477"/>
    </location>
</feature>
<dbReference type="GO" id="GO:0005524">
    <property type="term" value="F:ATP binding"/>
    <property type="evidence" value="ECO:0007669"/>
    <property type="project" value="UniProtKB-KW"/>
</dbReference>
<evidence type="ECO:0000256" key="11">
    <source>
        <dbReference type="ARBA" id="ARBA00023136"/>
    </source>
</evidence>
<dbReference type="SUPFAM" id="SSF158472">
    <property type="entry name" value="HAMP domain-like"/>
    <property type="match status" value="1"/>
</dbReference>
<keyword evidence="8 15" id="KW-0418">Kinase</keyword>
<evidence type="ECO:0000256" key="7">
    <source>
        <dbReference type="ARBA" id="ARBA00022741"/>
    </source>
</evidence>
<dbReference type="PANTHER" id="PTHR42878:SF7">
    <property type="entry name" value="SENSOR HISTIDINE KINASE GLRK"/>
    <property type="match status" value="1"/>
</dbReference>
<dbReference type="GO" id="GO:0007234">
    <property type="term" value="P:osmosensory signaling via phosphorelay pathway"/>
    <property type="evidence" value="ECO:0007669"/>
    <property type="project" value="TreeGrafter"/>
</dbReference>
<dbReference type="Pfam" id="PF00672">
    <property type="entry name" value="HAMP"/>
    <property type="match status" value="1"/>
</dbReference>
<evidence type="ECO:0000259" key="14">
    <source>
        <dbReference type="PROSITE" id="PS50885"/>
    </source>
</evidence>
<dbReference type="CDD" id="cd00075">
    <property type="entry name" value="HATPase"/>
    <property type="match status" value="1"/>
</dbReference>
<gene>
    <name evidence="15" type="ORF">ET464_12090</name>
</gene>
<dbReference type="FunFam" id="3.30.565.10:FF:000006">
    <property type="entry name" value="Sensor histidine kinase WalK"/>
    <property type="match status" value="1"/>
</dbReference>
<dbReference type="InterPro" id="IPR050351">
    <property type="entry name" value="BphY/WalK/GraS-like"/>
</dbReference>
<dbReference type="EMBL" id="CP035492">
    <property type="protein sequence ID" value="QAY67024.1"/>
    <property type="molecule type" value="Genomic_DNA"/>
</dbReference>
<reference evidence="15 16" key="1">
    <citation type="submission" date="2019-01" db="EMBL/GenBank/DDBJ databases">
        <title>Genome sequencing of strain FW100M-2.</title>
        <authorList>
            <person name="Heo J."/>
            <person name="Kim S.-J."/>
            <person name="Kim J.-S."/>
            <person name="Hong S.-B."/>
            <person name="Kwon S.-W."/>
        </authorList>
    </citation>
    <scope>NUCLEOTIDE SEQUENCE [LARGE SCALE GENOMIC DNA]</scope>
    <source>
        <strain evidence="15 16">FW100M-2</strain>
    </source>
</reference>
<feature type="domain" description="HAMP" evidence="14">
    <location>
        <begin position="203"/>
        <end position="255"/>
    </location>
</feature>
<dbReference type="EC" id="2.7.13.3" evidence="3"/>
<feature type="transmembrane region" description="Helical" evidence="12">
    <location>
        <begin position="179"/>
        <end position="202"/>
    </location>
</feature>
<dbReference type="Gene3D" id="6.10.340.10">
    <property type="match status" value="1"/>
</dbReference>
<dbReference type="CDD" id="cd00082">
    <property type="entry name" value="HisKA"/>
    <property type="match status" value="1"/>
</dbReference>
<dbReference type="PROSITE" id="PS50885">
    <property type="entry name" value="HAMP"/>
    <property type="match status" value="1"/>
</dbReference>
<dbReference type="InterPro" id="IPR005467">
    <property type="entry name" value="His_kinase_dom"/>
</dbReference>
<evidence type="ECO:0000256" key="9">
    <source>
        <dbReference type="ARBA" id="ARBA00022840"/>
    </source>
</evidence>
<keyword evidence="7" id="KW-0547">Nucleotide-binding</keyword>
<dbReference type="SMART" id="SM00387">
    <property type="entry name" value="HATPase_c"/>
    <property type="match status" value="1"/>
</dbReference>
<comment type="subcellular location">
    <subcellularLocation>
        <location evidence="2">Cell membrane</location>
        <topology evidence="2">Multi-pass membrane protein</topology>
    </subcellularLocation>
</comment>
<keyword evidence="5" id="KW-0597">Phosphoprotein</keyword>
<organism evidence="15 16">
    <name type="scientific">Paenibacillus protaetiae</name>
    <dbReference type="NCBI Taxonomy" id="2509456"/>
    <lineage>
        <taxon>Bacteria</taxon>
        <taxon>Bacillati</taxon>
        <taxon>Bacillota</taxon>
        <taxon>Bacilli</taxon>
        <taxon>Bacillales</taxon>
        <taxon>Paenibacillaceae</taxon>
        <taxon>Paenibacillus</taxon>
    </lineage>
</organism>
<dbReference type="Pfam" id="PF00512">
    <property type="entry name" value="HisKA"/>
    <property type="match status" value="1"/>
</dbReference>
<dbReference type="FunFam" id="1.10.287.130:FF:000001">
    <property type="entry name" value="Two-component sensor histidine kinase"/>
    <property type="match status" value="1"/>
</dbReference>
<dbReference type="InterPro" id="IPR003660">
    <property type="entry name" value="HAMP_dom"/>
</dbReference>
<proteinExistence type="predicted"/>
<keyword evidence="11 12" id="KW-0472">Membrane</keyword>
<dbReference type="KEGG" id="pprt:ET464_12090"/>
<dbReference type="SMART" id="SM00388">
    <property type="entry name" value="HisKA"/>
    <property type="match status" value="1"/>
</dbReference>
<evidence type="ECO:0000259" key="13">
    <source>
        <dbReference type="PROSITE" id="PS50109"/>
    </source>
</evidence>
<evidence type="ECO:0000256" key="1">
    <source>
        <dbReference type="ARBA" id="ARBA00000085"/>
    </source>
</evidence>
<keyword evidence="4" id="KW-1003">Cell membrane</keyword>
<evidence type="ECO:0000313" key="15">
    <source>
        <dbReference type="EMBL" id="QAY67024.1"/>
    </source>
</evidence>
<dbReference type="CDD" id="cd06225">
    <property type="entry name" value="HAMP"/>
    <property type="match status" value="1"/>
</dbReference>
<evidence type="ECO:0000256" key="2">
    <source>
        <dbReference type="ARBA" id="ARBA00004651"/>
    </source>
</evidence>
<dbReference type="PROSITE" id="PS50109">
    <property type="entry name" value="HIS_KIN"/>
    <property type="match status" value="1"/>
</dbReference>
<sequence length="479" mass="52772">MGLRVPLETERAMKIGMSSIKTRMVWSYLLLVFFVVSVLGVLFGSLIWNYYYGSAQSSVKQRAISALAQHSRSLASLTPQDQGQYMLKYMAEGGTRLQLLDGDGNVRIDSDGFAEELRYTTPDVKSAELGSTGTWMGIDPYYGERVASVTVPVWNGVRIVSMLRYSAGLSQVDDMVLQLIRMTFFVAIGVLLLVLGLSLWMAHRIVKPIKELTRAARYMADGDWTRRAYKRNNDEIGQLAETFNSMVTELEKRERLKNDFISSISHELRTPLTSIKGWSETLKDGQPEDTEEMQMGLSIISRETERLSGLVEDLLDFSKLSARNMEMLTETLDFNGPVRETVRQLAVREEQTGVKLLASLGKSPIIVRADANRIKQVMINLIDNAFKYTPHGGSIRVTTTVSGDEAVLTVADTGTGISPEDLPHVTEKFYKASTGHGGSGLGLAICGEIIDLHGGTMSIDSEPGAGTIVTVKLPLLAGE</sequence>
<evidence type="ECO:0000313" key="16">
    <source>
        <dbReference type="Proteomes" id="UP000293568"/>
    </source>
</evidence>
<dbReference type="SUPFAM" id="SSF55874">
    <property type="entry name" value="ATPase domain of HSP90 chaperone/DNA topoisomerase II/histidine kinase"/>
    <property type="match status" value="1"/>
</dbReference>
<dbReference type="SMART" id="SM00304">
    <property type="entry name" value="HAMP"/>
    <property type="match status" value="1"/>
</dbReference>
<keyword evidence="9" id="KW-0067">ATP-binding</keyword>
<keyword evidence="12" id="KW-1133">Transmembrane helix</keyword>
<dbReference type="GO" id="GO:0000155">
    <property type="term" value="F:phosphorelay sensor kinase activity"/>
    <property type="evidence" value="ECO:0007669"/>
    <property type="project" value="InterPro"/>
</dbReference>
<protein>
    <recommendedName>
        <fullName evidence="3">histidine kinase</fullName>
        <ecNumber evidence="3">2.7.13.3</ecNumber>
    </recommendedName>
</protein>
<feature type="transmembrane region" description="Helical" evidence="12">
    <location>
        <begin position="25"/>
        <end position="52"/>
    </location>
</feature>
<keyword evidence="10" id="KW-0902">Two-component regulatory system</keyword>
<evidence type="ECO:0000256" key="8">
    <source>
        <dbReference type="ARBA" id="ARBA00022777"/>
    </source>
</evidence>
<dbReference type="PRINTS" id="PR00344">
    <property type="entry name" value="BCTRLSENSOR"/>
</dbReference>
<dbReference type="InterPro" id="IPR036097">
    <property type="entry name" value="HisK_dim/P_sf"/>
</dbReference>
<dbReference type="SUPFAM" id="SSF47384">
    <property type="entry name" value="Homodimeric domain of signal transducing histidine kinase"/>
    <property type="match status" value="1"/>
</dbReference>
<dbReference type="InterPro" id="IPR003594">
    <property type="entry name" value="HATPase_dom"/>
</dbReference>
<comment type="catalytic activity">
    <reaction evidence="1">
        <text>ATP + protein L-histidine = ADP + protein N-phospho-L-histidine.</text>
        <dbReference type="EC" id="2.7.13.3"/>
    </reaction>
</comment>
<accession>A0A4P6EVJ9</accession>
<dbReference type="InterPro" id="IPR004358">
    <property type="entry name" value="Sig_transdc_His_kin-like_C"/>
</dbReference>
<dbReference type="InterPro" id="IPR036890">
    <property type="entry name" value="HATPase_C_sf"/>
</dbReference>
<dbReference type="AlphaFoldDB" id="A0A4P6EVJ9"/>
<evidence type="ECO:0000256" key="12">
    <source>
        <dbReference type="SAM" id="Phobius"/>
    </source>
</evidence>
<keyword evidence="6" id="KW-0808">Transferase</keyword>
<evidence type="ECO:0000256" key="4">
    <source>
        <dbReference type="ARBA" id="ARBA00022475"/>
    </source>
</evidence>
<keyword evidence="16" id="KW-1185">Reference proteome</keyword>
<dbReference type="Gene3D" id="3.30.565.10">
    <property type="entry name" value="Histidine kinase-like ATPase, C-terminal domain"/>
    <property type="match status" value="1"/>
</dbReference>
<name>A0A4P6EVJ9_9BACL</name>
<evidence type="ECO:0000256" key="10">
    <source>
        <dbReference type="ARBA" id="ARBA00023012"/>
    </source>
</evidence>
<dbReference type="GO" id="GO:0005886">
    <property type="term" value="C:plasma membrane"/>
    <property type="evidence" value="ECO:0007669"/>
    <property type="project" value="UniProtKB-SubCell"/>
</dbReference>
<keyword evidence="12" id="KW-0812">Transmembrane</keyword>
<dbReference type="Proteomes" id="UP000293568">
    <property type="component" value="Chromosome"/>
</dbReference>
<dbReference type="GO" id="GO:0030295">
    <property type="term" value="F:protein kinase activator activity"/>
    <property type="evidence" value="ECO:0007669"/>
    <property type="project" value="TreeGrafter"/>
</dbReference>
<evidence type="ECO:0000256" key="6">
    <source>
        <dbReference type="ARBA" id="ARBA00022679"/>
    </source>
</evidence>
<dbReference type="InterPro" id="IPR003661">
    <property type="entry name" value="HisK_dim/P_dom"/>
</dbReference>
<dbReference type="GO" id="GO:0000156">
    <property type="term" value="F:phosphorelay response regulator activity"/>
    <property type="evidence" value="ECO:0007669"/>
    <property type="project" value="TreeGrafter"/>
</dbReference>
<evidence type="ECO:0000256" key="3">
    <source>
        <dbReference type="ARBA" id="ARBA00012438"/>
    </source>
</evidence>
<dbReference type="OrthoDB" id="2359336at2"/>